<evidence type="ECO:0000256" key="2">
    <source>
        <dbReference type="ARBA" id="ARBA00023015"/>
    </source>
</evidence>
<dbReference type="CDD" id="cd05466">
    <property type="entry name" value="PBP2_LTTR_substrate"/>
    <property type="match status" value="1"/>
</dbReference>
<evidence type="ECO:0000259" key="5">
    <source>
        <dbReference type="PROSITE" id="PS50931"/>
    </source>
</evidence>
<name>A0ABY3SJU3_9BACL</name>
<gene>
    <name evidence="6" type="ORF">L0M14_01685</name>
</gene>
<protein>
    <submittedName>
        <fullName evidence="6">LysR family transcriptional regulator</fullName>
    </submittedName>
</protein>
<sequence length="298" mass="32703">MDFKTLKSFQTIAKHGSFALAAEELNYAQSTVTMQIQKLESELGILLIERGKKCSLTAAGRLFLEQSLLIIERMEQLQTNIADLQNGEVGTIRVGLTEPTASYRFPKLLQKFSRQYPKIRVALEIAGTPVLLAALSKGTVDLAICSSPNVGSELYFQPLFQEKFVVLLPEDHPLAQYDAIQPEQLNGQTLLVTSESCPYRKKLEMTLRETGNIAVETMEIGSMTAMKPYVQEGFGIALVPELALEGISPGLTTRKLDGASIDMLMGLVCNTSTFTSSSASAKLFHFLKEELTDLSLSA</sequence>
<dbReference type="InterPro" id="IPR036390">
    <property type="entry name" value="WH_DNA-bd_sf"/>
</dbReference>
<keyword evidence="2" id="KW-0805">Transcription regulation</keyword>
<accession>A0ABY3SJU3</accession>
<dbReference type="Pfam" id="PF03466">
    <property type="entry name" value="LysR_substrate"/>
    <property type="match status" value="1"/>
</dbReference>
<organism evidence="6 7">
    <name type="scientific">Paenibacillus hexagrammi</name>
    <dbReference type="NCBI Taxonomy" id="2908839"/>
    <lineage>
        <taxon>Bacteria</taxon>
        <taxon>Bacillati</taxon>
        <taxon>Bacillota</taxon>
        <taxon>Bacilli</taxon>
        <taxon>Bacillales</taxon>
        <taxon>Paenibacillaceae</taxon>
        <taxon>Paenibacillus</taxon>
    </lineage>
</organism>
<dbReference type="Proteomes" id="UP001649230">
    <property type="component" value="Chromosome"/>
</dbReference>
<dbReference type="InterPro" id="IPR005119">
    <property type="entry name" value="LysR_subst-bd"/>
</dbReference>
<dbReference type="PANTHER" id="PTHR30419">
    <property type="entry name" value="HTH-TYPE TRANSCRIPTIONAL REGULATOR YBHD"/>
    <property type="match status" value="1"/>
</dbReference>
<comment type="similarity">
    <text evidence="1">Belongs to the LysR transcriptional regulatory family.</text>
</comment>
<dbReference type="EMBL" id="CP090978">
    <property type="protein sequence ID" value="UJF33979.1"/>
    <property type="molecule type" value="Genomic_DNA"/>
</dbReference>
<evidence type="ECO:0000313" key="7">
    <source>
        <dbReference type="Proteomes" id="UP001649230"/>
    </source>
</evidence>
<keyword evidence="7" id="KW-1185">Reference proteome</keyword>
<proteinExistence type="inferred from homology"/>
<dbReference type="SUPFAM" id="SSF53850">
    <property type="entry name" value="Periplasmic binding protein-like II"/>
    <property type="match status" value="1"/>
</dbReference>
<dbReference type="PANTHER" id="PTHR30419:SF25">
    <property type="entry name" value="HTH-TYPE TRANSCRIPTIONAL REGULATOR YTLI"/>
    <property type="match status" value="1"/>
</dbReference>
<dbReference type="RefSeq" id="WP_235120370.1">
    <property type="nucleotide sequence ID" value="NZ_CP090978.1"/>
</dbReference>
<feature type="domain" description="HTH lysR-type" evidence="5">
    <location>
        <begin position="1"/>
        <end position="57"/>
    </location>
</feature>
<dbReference type="InterPro" id="IPR036388">
    <property type="entry name" value="WH-like_DNA-bd_sf"/>
</dbReference>
<reference evidence="6 7" key="1">
    <citation type="journal article" date="2024" name="Int. J. Syst. Evol. Microbiol.">
        <title>Paenibacillus hexagrammi sp. nov., a novel bacterium isolated from the gut content of Hexagrammos agrammus.</title>
        <authorList>
            <person name="Jung H.K."/>
            <person name="Kim D.G."/>
            <person name="Zin H."/>
            <person name="Park J."/>
            <person name="Jung H."/>
            <person name="Kim Y.O."/>
            <person name="Kong H.J."/>
            <person name="Kim J.W."/>
            <person name="Kim Y.S."/>
        </authorList>
    </citation>
    <scope>NUCLEOTIDE SEQUENCE [LARGE SCALE GENOMIC DNA]</scope>
    <source>
        <strain evidence="6 7">YPD9-1</strain>
    </source>
</reference>
<dbReference type="InterPro" id="IPR050950">
    <property type="entry name" value="HTH-type_LysR_regulators"/>
</dbReference>
<dbReference type="SUPFAM" id="SSF46785">
    <property type="entry name" value="Winged helix' DNA-binding domain"/>
    <property type="match status" value="1"/>
</dbReference>
<dbReference type="PROSITE" id="PS50931">
    <property type="entry name" value="HTH_LYSR"/>
    <property type="match status" value="1"/>
</dbReference>
<evidence type="ECO:0000313" key="6">
    <source>
        <dbReference type="EMBL" id="UJF33979.1"/>
    </source>
</evidence>
<evidence type="ECO:0000256" key="1">
    <source>
        <dbReference type="ARBA" id="ARBA00009437"/>
    </source>
</evidence>
<keyword evidence="4" id="KW-0804">Transcription</keyword>
<evidence type="ECO:0000256" key="4">
    <source>
        <dbReference type="ARBA" id="ARBA00023163"/>
    </source>
</evidence>
<dbReference type="Gene3D" id="1.10.10.10">
    <property type="entry name" value="Winged helix-like DNA-binding domain superfamily/Winged helix DNA-binding domain"/>
    <property type="match status" value="1"/>
</dbReference>
<dbReference type="Pfam" id="PF00126">
    <property type="entry name" value="HTH_1"/>
    <property type="match status" value="1"/>
</dbReference>
<dbReference type="InterPro" id="IPR000847">
    <property type="entry name" value="LysR_HTH_N"/>
</dbReference>
<dbReference type="Gene3D" id="3.40.190.10">
    <property type="entry name" value="Periplasmic binding protein-like II"/>
    <property type="match status" value="2"/>
</dbReference>
<evidence type="ECO:0000256" key="3">
    <source>
        <dbReference type="ARBA" id="ARBA00023125"/>
    </source>
</evidence>
<dbReference type="PRINTS" id="PR00039">
    <property type="entry name" value="HTHLYSR"/>
</dbReference>
<keyword evidence="3" id="KW-0238">DNA-binding</keyword>